<dbReference type="RefSeq" id="WP_146451743.1">
    <property type="nucleotide sequence ID" value="NZ_SJPS01000005.1"/>
</dbReference>
<accession>A0A5C6CN30</accession>
<dbReference type="PROSITE" id="PS51318">
    <property type="entry name" value="TAT"/>
    <property type="match status" value="1"/>
</dbReference>
<dbReference type="PANTHER" id="PTHR43737">
    <property type="entry name" value="BLL7424 PROTEIN"/>
    <property type="match status" value="1"/>
</dbReference>
<gene>
    <name evidence="1" type="ORF">Pla144_33800</name>
</gene>
<evidence type="ECO:0000313" key="2">
    <source>
        <dbReference type="Proteomes" id="UP000318437"/>
    </source>
</evidence>
<dbReference type="Proteomes" id="UP000318437">
    <property type="component" value="Unassembled WGS sequence"/>
</dbReference>
<evidence type="ECO:0008006" key="3">
    <source>
        <dbReference type="Google" id="ProtNLM"/>
    </source>
</evidence>
<dbReference type="Pfam" id="PF07394">
    <property type="entry name" value="DUF1501"/>
    <property type="match status" value="1"/>
</dbReference>
<keyword evidence="2" id="KW-1185">Reference proteome</keyword>
<dbReference type="SUPFAM" id="SSF53649">
    <property type="entry name" value="Alkaline phosphatase-like"/>
    <property type="match status" value="1"/>
</dbReference>
<reference evidence="1 2" key="1">
    <citation type="submission" date="2019-02" db="EMBL/GenBank/DDBJ databases">
        <title>Deep-cultivation of Planctomycetes and their phenomic and genomic characterization uncovers novel biology.</title>
        <authorList>
            <person name="Wiegand S."/>
            <person name="Jogler M."/>
            <person name="Boedeker C."/>
            <person name="Pinto D."/>
            <person name="Vollmers J."/>
            <person name="Rivas-Marin E."/>
            <person name="Kohn T."/>
            <person name="Peeters S.H."/>
            <person name="Heuer A."/>
            <person name="Rast P."/>
            <person name="Oberbeckmann S."/>
            <person name="Bunk B."/>
            <person name="Jeske O."/>
            <person name="Meyerdierks A."/>
            <person name="Storesund J.E."/>
            <person name="Kallscheuer N."/>
            <person name="Luecker S."/>
            <person name="Lage O.M."/>
            <person name="Pohl T."/>
            <person name="Merkel B.J."/>
            <person name="Hornburger P."/>
            <person name="Mueller R.-W."/>
            <person name="Bruemmer F."/>
            <person name="Labrenz M."/>
            <person name="Spormann A.M."/>
            <person name="Op Den Camp H."/>
            <person name="Overmann J."/>
            <person name="Amann R."/>
            <person name="Jetten M.S.M."/>
            <person name="Mascher T."/>
            <person name="Medema M.H."/>
            <person name="Devos D.P."/>
            <person name="Kaster A.-K."/>
            <person name="Ovreas L."/>
            <person name="Rohde M."/>
            <person name="Galperin M.Y."/>
            <person name="Jogler C."/>
        </authorList>
    </citation>
    <scope>NUCLEOTIDE SEQUENCE [LARGE SCALE GENOMIC DNA]</scope>
    <source>
        <strain evidence="1 2">Pla144</strain>
    </source>
</reference>
<name>A0A5C6CN30_9BACT</name>
<dbReference type="InterPro" id="IPR006311">
    <property type="entry name" value="TAT_signal"/>
</dbReference>
<sequence>MNPLQDKECHETRRTFLGKTAGGIGQIALGSLLSASMPHAVHAAADNLGSGKLPHFAPKAKRIVCLFQAGGMSHVDLFDNKPSLAKFNGHEIPPSVKGDQRLTGMTSGQSAYPVVAPLWQGRLCGQQGTWISDQLPYTQSIADQICLVKTVYTEAINHDPAITFMNTGNQQPGYASMGAWLSYGLGSENKNLPTFIAMVSQGSGKNPGQPIFSRLWGSGFLPSSHQGVGLRAGSNPVLYLNDPPGINRSQRRELLDDLAKLNHLRAKELGDTETLTRINAYEMAFRMQSSVPELTDISQESPATLADYGPEVHKAGSYAANCLLARRLLERNVRFVQLYHRGWDQHIAISRQLPNQCRDIDQPTAALVRDLKQRGLLEDTLVVFATEFGRTVFSQGTLGDPRMGRDHHGRCFTVWLAGAGIKSGMEYGKTDDFCYNIAENPVHLRDLHATILHCLGIDHARFTYPFRGLDAKLTGVEEANVVRGILA</sequence>
<dbReference type="InterPro" id="IPR017850">
    <property type="entry name" value="Alkaline_phosphatase_core_sf"/>
</dbReference>
<dbReference type="InterPro" id="IPR010869">
    <property type="entry name" value="DUF1501"/>
</dbReference>
<dbReference type="OrthoDB" id="127333at2"/>
<dbReference type="PANTHER" id="PTHR43737:SF1">
    <property type="entry name" value="DUF1501 DOMAIN-CONTAINING PROTEIN"/>
    <property type="match status" value="1"/>
</dbReference>
<dbReference type="EMBL" id="SJPS01000005">
    <property type="protein sequence ID" value="TWU24496.1"/>
    <property type="molecule type" value="Genomic_DNA"/>
</dbReference>
<protein>
    <recommendedName>
        <fullName evidence="3">Sulfatase</fullName>
    </recommendedName>
</protein>
<dbReference type="AlphaFoldDB" id="A0A5C6CN30"/>
<organism evidence="1 2">
    <name type="scientific">Bythopirellula polymerisocia</name>
    <dbReference type="NCBI Taxonomy" id="2528003"/>
    <lineage>
        <taxon>Bacteria</taxon>
        <taxon>Pseudomonadati</taxon>
        <taxon>Planctomycetota</taxon>
        <taxon>Planctomycetia</taxon>
        <taxon>Pirellulales</taxon>
        <taxon>Lacipirellulaceae</taxon>
        <taxon>Bythopirellula</taxon>
    </lineage>
</organism>
<comment type="caution">
    <text evidence="1">The sequence shown here is derived from an EMBL/GenBank/DDBJ whole genome shotgun (WGS) entry which is preliminary data.</text>
</comment>
<dbReference type="Gene3D" id="3.40.720.10">
    <property type="entry name" value="Alkaline Phosphatase, subunit A"/>
    <property type="match status" value="1"/>
</dbReference>
<proteinExistence type="predicted"/>
<evidence type="ECO:0000313" key="1">
    <source>
        <dbReference type="EMBL" id="TWU24496.1"/>
    </source>
</evidence>